<evidence type="ECO:0000256" key="4">
    <source>
        <dbReference type="PROSITE-ProRule" id="PRU00050"/>
    </source>
</evidence>
<dbReference type="InterPro" id="IPR035909">
    <property type="entry name" value="CheB_C"/>
</dbReference>
<dbReference type="InterPro" id="IPR000673">
    <property type="entry name" value="Sig_transdc_resp-reg_Me-estase"/>
</dbReference>
<dbReference type="GO" id="GO:0005737">
    <property type="term" value="C:cytoplasm"/>
    <property type="evidence" value="ECO:0007669"/>
    <property type="project" value="InterPro"/>
</dbReference>
<dbReference type="RefSeq" id="WP_188952984.1">
    <property type="nucleotide sequence ID" value="NZ_BMIB01000003.1"/>
</dbReference>
<gene>
    <name evidence="6" type="primary">cheB2</name>
    <name evidence="6" type="ORF">GCM10011379_26590</name>
</gene>
<accession>A0A917MWK5</accession>
<evidence type="ECO:0000256" key="1">
    <source>
        <dbReference type="ARBA" id="ARBA00022801"/>
    </source>
</evidence>
<keyword evidence="7" id="KW-1185">Reference proteome</keyword>
<evidence type="ECO:0000313" key="7">
    <source>
        <dbReference type="Proteomes" id="UP000627292"/>
    </source>
</evidence>
<dbReference type="SUPFAM" id="SSF52738">
    <property type="entry name" value="Methylesterase CheB, C-terminal domain"/>
    <property type="match status" value="1"/>
</dbReference>
<dbReference type="PANTHER" id="PTHR42872:SF6">
    <property type="entry name" value="PROTEIN-GLUTAMATE METHYLESTERASE_PROTEIN-GLUTAMINE GLUTAMINASE"/>
    <property type="match status" value="1"/>
</dbReference>
<dbReference type="Gene3D" id="3.40.50.180">
    <property type="entry name" value="Methylesterase CheB, C-terminal domain"/>
    <property type="match status" value="1"/>
</dbReference>
<dbReference type="GO" id="GO:0000156">
    <property type="term" value="F:phosphorelay response regulator activity"/>
    <property type="evidence" value="ECO:0007669"/>
    <property type="project" value="InterPro"/>
</dbReference>
<feature type="active site" evidence="4">
    <location>
        <position position="45"/>
    </location>
</feature>
<evidence type="ECO:0000313" key="6">
    <source>
        <dbReference type="EMBL" id="GGH69364.1"/>
    </source>
</evidence>
<dbReference type="GO" id="GO:0006935">
    <property type="term" value="P:chemotaxis"/>
    <property type="evidence" value="ECO:0007669"/>
    <property type="project" value="UniProtKB-UniRule"/>
</dbReference>
<dbReference type="Proteomes" id="UP000627292">
    <property type="component" value="Unassembled WGS sequence"/>
</dbReference>
<evidence type="ECO:0000256" key="3">
    <source>
        <dbReference type="ARBA" id="ARBA00048267"/>
    </source>
</evidence>
<feature type="domain" description="CheB-type methylesterase" evidence="5">
    <location>
        <begin position="8"/>
        <end position="192"/>
    </location>
</feature>
<proteinExistence type="predicted"/>
<reference evidence="6" key="1">
    <citation type="journal article" date="2014" name="Int. J. Syst. Evol. Microbiol.">
        <title>Complete genome sequence of Corynebacterium casei LMG S-19264T (=DSM 44701T), isolated from a smear-ripened cheese.</title>
        <authorList>
            <consortium name="US DOE Joint Genome Institute (JGI-PGF)"/>
            <person name="Walter F."/>
            <person name="Albersmeier A."/>
            <person name="Kalinowski J."/>
            <person name="Ruckert C."/>
        </authorList>
    </citation>
    <scope>NUCLEOTIDE SEQUENCE</scope>
    <source>
        <strain evidence="6">CGMCC 1.15290</strain>
    </source>
</reference>
<dbReference type="EC" id="3.1.1.61" evidence="2"/>
<organism evidence="6 7">
    <name type="scientific">Filimonas zeae</name>
    <dbReference type="NCBI Taxonomy" id="1737353"/>
    <lineage>
        <taxon>Bacteria</taxon>
        <taxon>Pseudomonadati</taxon>
        <taxon>Bacteroidota</taxon>
        <taxon>Chitinophagia</taxon>
        <taxon>Chitinophagales</taxon>
        <taxon>Chitinophagaceae</taxon>
        <taxon>Filimonas</taxon>
    </lineage>
</organism>
<name>A0A917MWK5_9BACT</name>
<dbReference type="Pfam" id="PF01339">
    <property type="entry name" value="CheB_methylest"/>
    <property type="match status" value="1"/>
</dbReference>
<sequence length="192" mass="20360">MEENRITHLTGLIVIGGSAGSLDVILRVLPLLKTTMQVPVIIVLHRKISEENILTELLTAKTNLPVKEVEDGDVLVGGTIYIAPADYHLLLEKQGGLSLDASEKINYSRPSIDVTFESAAEAFGKKLTAIILSGANADGSAGMKIVKQHGGICLAQNPATASAAYMPQYAINHVAVDSILNADEIAAYINAQ</sequence>
<dbReference type="PANTHER" id="PTHR42872">
    <property type="entry name" value="PROTEIN-GLUTAMATE METHYLESTERASE/PROTEIN-GLUTAMINE GLUTAMINASE"/>
    <property type="match status" value="1"/>
</dbReference>
<feature type="active site" evidence="4">
    <location>
        <position position="138"/>
    </location>
</feature>
<comment type="catalytic activity">
    <reaction evidence="3">
        <text>[protein]-L-glutamate 5-O-methyl ester + H2O = L-glutamyl-[protein] + methanol + H(+)</text>
        <dbReference type="Rhea" id="RHEA:23236"/>
        <dbReference type="Rhea" id="RHEA-COMP:10208"/>
        <dbReference type="Rhea" id="RHEA-COMP:10311"/>
        <dbReference type="ChEBI" id="CHEBI:15377"/>
        <dbReference type="ChEBI" id="CHEBI:15378"/>
        <dbReference type="ChEBI" id="CHEBI:17790"/>
        <dbReference type="ChEBI" id="CHEBI:29973"/>
        <dbReference type="ChEBI" id="CHEBI:82795"/>
        <dbReference type="EC" id="3.1.1.61"/>
    </reaction>
</comment>
<protein>
    <recommendedName>
        <fullName evidence="2">protein-glutamate methylesterase</fullName>
        <ecNumber evidence="2">3.1.1.61</ecNumber>
    </recommendedName>
</protein>
<dbReference type="AlphaFoldDB" id="A0A917MWK5"/>
<dbReference type="PROSITE" id="PS50122">
    <property type="entry name" value="CHEB"/>
    <property type="match status" value="1"/>
</dbReference>
<evidence type="ECO:0000259" key="5">
    <source>
        <dbReference type="PROSITE" id="PS50122"/>
    </source>
</evidence>
<evidence type="ECO:0000256" key="2">
    <source>
        <dbReference type="ARBA" id="ARBA00039140"/>
    </source>
</evidence>
<feature type="active site" evidence="4">
    <location>
        <position position="18"/>
    </location>
</feature>
<dbReference type="GO" id="GO:0008984">
    <property type="term" value="F:protein-glutamate methylesterase activity"/>
    <property type="evidence" value="ECO:0007669"/>
    <property type="project" value="UniProtKB-EC"/>
</dbReference>
<comment type="caution">
    <text evidence="6">The sequence shown here is derived from an EMBL/GenBank/DDBJ whole genome shotgun (WGS) entry which is preliminary data.</text>
</comment>
<reference evidence="6" key="2">
    <citation type="submission" date="2020-09" db="EMBL/GenBank/DDBJ databases">
        <authorList>
            <person name="Sun Q."/>
            <person name="Zhou Y."/>
        </authorList>
    </citation>
    <scope>NUCLEOTIDE SEQUENCE</scope>
    <source>
        <strain evidence="6">CGMCC 1.15290</strain>
    </source>
</reference>
<keyword evidence="1 4" id="KW-0378">Hydrolase</keyword>
<keyword evidence="4" id="KW-0145">Chemotaxis</keyword>
<dbReference type="CDD" id="cd16433">
    <property type="entry name" value="CheB"/>
    <property type="match status" value="1"/>
</dbReference>
<dbReference type="EMBL" id="BMIB01000003">
    <property type="protein sequence ID" value="GGH69364.1"/>
    <property type="molecule type" value="Genomic_DNA"/>
</dbReference>